<organism evidence="4 5">
    <name type="scientific">Acaryochloris marina (strain MBIC 11017)</name>
    <dbReference type="NCBI Taxonomy" id="329726"/>
    <lineage>
        <taxon>Bacteria</taxon>
        <taxon>Bacillati</taxon>
        <taxon>Cyanobacteriota</taxon>
        <taxon>Cyanophyceae</taxon>
        <taxon>Acaryochloridales</taxon>
        <taxon>Acaryochloridaceae</taxon>
        <taxon>Acaryochloris</taxon>
    </lineage>
</organism>
<dbReference type="STRING" id="329726.AM1_3903"/>
<gene>
    <name evidence="4" type="ordered locus">AM1_3903</name>
</gene>
<evidence type="ECO:0000259" key="3">
    <source>
        <dbReference type="PROSITE" id="PS51393"/>
    </source>
</evidence>
<dbReference type="PROSITE" id="PS51393">
    <property type="entry name" value="LIPOXYGENASE_3"/>
    <property type="match status" value="1"/>
</dbReference>
<sequence length="647" mass="73253">MTPQYEYRYDALKDVSPELKYPMAKEVFPADQSLTKWPWTRDLVSVVLRIIANQAMQDISVRRGSACRLITFIRLYRILENPLYQSGLERVFNAINNLVRGLSNIFGNRAQSQNIKHDVKDEQHPEKVSARISAIAKDIQETAESREAREQTSLADYRDLFQIIYLPDISNHFLEDRAFAAQRVAGANPLVINRISELPDHFQVTDQQFKAVMGDSESLQAALNDGRVYLADYQILEEIDAGTVEVKDREIPKYRYAPLALFAIASGNCPGRLLQPIAIQCHQEAGSPIFTPPSLEADKEERLAWRMAKTVVQIADGNYHELISHLGRTHLWIEPIALGTYRRLGTEHPLGKLLLPHFEGTLFINNAAANSLIAPGGTVDKILFGTLKSSVQLSVKGAKGYPFSFNDSMLPQTFASRGVDDLQKLPDYPYRDDALLIWHAIHDWVEAYLQIYYKDDDAVLKDDILQDWLAELRAEDGGQMTEIGESTPEEPEPKIRTLDYLINATTLIIFTCSAQHASVNFPQASLMTFVPNMPLAGFNEGPTAEKASEADYFSLLPPLSLAEQQLDLGYTLGSVYYTQLGYYKANDVDLDDINDHTYFKDLQVKQALRDFQQRLEEIELIIQDRNETRPTYYDILLPSKIPQSTNI</sequence>
<dbReference type="Proteomes" id="UP000000268">
    <property type="component" value="Chromosome"/>
</dbReference>
<dbReference type="InterPro" id="IPR000907">
    <property type="entry name" value="LipOase"/>
</dbReference>
<evidence type="ECO:0000256" key="1">
    <source>
        <dbReference type="ARBA" id="ARBA00022723"/>
    </source>
</evidence>
<dbReference type="PRINTS" id="PR00087">
    <property type="entry name" value="LIPOXYGENASE"/>
</dbReference>
<proteinExistence type="predicted"/>
<dbReference type="InterPro" id="IPR036226">
    <property type="entry name" value="LipOase_C_sf"/>
</dbReference>
<keyword evidence="2" id="KW-0560">Oxidoreductase</keyword>
<dbReference type="Gene3D" id="3.10.450.60">
    <property type="match status" value="1"/>
</dbReference>
<evidence type="ECO:0000313" key="4">
    <source>
        <dbReference type="EMBL" id="ABW28888.1"/>
    </source>
</evidence>
<keyword evidence="5" id="KW-1185">Reference proteome</keyword>
<reference evidence="4 5" key="1">
    <citation type="journal article" date="2008" name="Proc. Natl. Acad. Sci. U.S.A.">
        <title>Niche adaptation and genome expansion in the chlorophyll d-producing cyanobacterium Acaryochloris marina.</title>
        <authorList>
            <person name="Swingley W.D."/>
            <person name="Chen M."/>
            <person name="Cheung P.C."/>
            <person name="Conrad A.L."/>
            <person name="Dejesa L.C."/>
            <person name="Hao J."/>
            <person name="Honchak B.M."/>
            <person name="Karbach L.E."/>
            <person name="Kurdoglu A."/>
            <person name="Lahiri S."/>
            <person name="Mastrian S.D."/>
            <person name="Miyashita H."/>
            <person name="Page L."/>
            <person name="Ramakrishna P."/>
            <person name="Satoh S."/>
            <person name="Sattley W.M."/>
            <person name="Shimada Y."/>
            <person name="Taylor H.L."/>
            <person name="Tomo T."/>
            <person name="Tsuchiya T."/>
            <person name="Wang Z.T."/>
            <person name="Raymond J."/>
            <person name="Mimuro M."/>
            <person name="Blankenship R.E."/>
            <person name="Touchman J.W."/>
        </authorList>
    </citation>
    <scope>NUCLEOTIDE SEQUENCE [LARGE SCALE GENOMIC DNA]</scope>
    <source>
        <strain evidence="5">MBIC 11017</strain>
    </source>
</reference>
<dbReference type="eggNOG" id="ENOG502Z9KW">
    <property type="taxonomic scope" value="Bacteria"/>
</dbReference>
<dbReference type="Gene3D" id="1.20.245.10">
    <property type="entry name" value="Lipoxygenase-1, Domain 5"/>
    <property type="match status" value="1"/>
</dbReference>
<dbReference type="AlphaFoldDB" id="B0C868"/>
<dbReference type="InterPro" id="IPR013819">
    <property type="entry name" value="LipOase_C"/>
</dbReference>
<accession>B0C868</accession>
<dbReference type="PANTHER" id="PTHR11771">
    <property type="entry name" value="LIPOXYGENASE"/>
    <property type="match status" value="1"/>
</dbReference>
<dbReference type="EMBL" id="CP000828">
    <property type="protein sequence ID" value="ABW28888.1"/>
    <property type="molecule type" value="Genomic_DNA"/>
</dbReference>
<dbReference type="OrthoDB" id="5912511at2"/>
<evidence type="ECO:0000313" key="5">
    <source>
        <dbReference type="Proteomes" id="UP000000268"/>
    </source>
</evidence>
<dbReference type="SUPFAM" id="SSF48484">
    <property type="entry name" value="Lipoxigenase"/>
    <property type="match status" value="1"/>
</dbReference>
<dbReference type="Pfam" id="PF00305">
    <property type="entry name" value="Lipoxygenase"/>
    <property type="match status" value="1"/>
</dbReference>
<feature type="domain" description="Lipoxygenase" evidence="3">
    <location>
        <begin position="128"/>
        <end position="647"/>
    </location>
</feature>
<dbReference type="RefSeq" id="WP_012164252.1">
    <property type="nucleotide sequence ID" value="NC_009925.1"/>
</dbReference>
<dbReference type="GO" id="GO:0016702">
    <property type="term" value="F:oxidoreductase activity, acting on single donors with incorporation of molecular oxygen, incorporation of two atoms of oxygen"/>
    <property type="evidence" value="ECO:0007669"/>
    <property type="project" value="InterPro"/>
</dbReference>
<keyword evidence="1" id="KW-0479">Metal-binding</keyword>
<dbReference type="GO" id="GO:0034440">
    <property type="term" value="P:lipid oxidation"/>
    <property type="evidence" value="ECO:0007669"/>
    <property type="project" value="InterPro"/>
</dbReference>
<dbReference type="KEGG" id="amr:AM1_3903"/>
<name>B0C868_ACAM1</name>
<evidence type="ECO:0000256" key="2">
    <source>
        <dbReference type="ARBA" id="ARBA00023002"/>
    </source>
</evidence>
<dbReference type="HOGENOM" id="CLU_004282_3_2_3"/>
<dbReference type="GO" id="GO:0046872">
    <property type="term" value="F:metal ion binding"/>
    <property type="evidence" value="ECO:0007669"/>
    <property type="project" value="UniProtKB-KW"/>
</dbReference>
<protein>
    <submittedName>
        <fullName evidence="4">Lipoxygenase</fullName>
    </submittedName>
</protein>